<feature type="domain" description="EamA" evidence="3">
    <location>
        <begin position="145"/>
        <end position="277"/>
    </location>
</feature>
<dbReference type="AlphaFoldDB" id="A0A2K9P1P1"/>
<feature type="transmembrane region" description="Helical" evidence="2">
    <location>
        <begin position="121"/>
        <end position="139"/>
    </location>
</feature>
<protein>
    <submittedName>
        <fullName evidence="4">Transporter,EamA family</fullName>
    </submittedName>
</protein>
<keyword evidence="2" id="KW-0812">Transmembrane</keyword>
<dbReference type="Gene3D" id="1.10.3730.20">
    <property type="match status" value="2"/>
</dbReference>
<keyword evidence="5" id="KW-1185">Reference proteome</keyword>
<feature type="transmembrane region" description="Helical" evidence="2">
    <location>
        <begin position="177"/>
        <end position="198"/>
    </location>
</feature>
<feature type="transmembrane region" description="Helical" evidence="2">
    <location>
        <begin position="145"/>
        <end position="165"/>
    </location>
</feature>
<feature type="transmembrane region" description="Helical" evidence="2">
    <location>
        <begin position="262"/>
        <end position="282"/>
    </location>
</feature>
<dbReference type="PANTHER" id="PTHR22911:SF102">
    <property type="entry name" value="MEMBRANE PROTEIN"/>
    <property type="match status" value="1"/>
</dbReference>
<dbReference type="InterPro" id="IPR000620">
    <property type="entry name" value="EamA_dom"/>
</dbReference>
<dbReference type="GO" id="GO:0016020">
    <property type="term" value="C:membrane"/>
    <property type="evidence" value="ECO:0007669"/>
    <property type="project" value="InterPro"/>
</dbReference>
<sequence length="293" mass="32427">MKFSYVKYIFALLLFGSNGIVASFINLSSYEIVFFRTLIGSLFLISISFIAGGRLTFYKHKKQFLYVVISGAAMGTSWIFLYEAYQQIGISVASLEYYCGPVIVMALSPIIFKEKLSFTKGLGFVIVVCGLFLINGYTIGEQKNLWGLFCGLMSALVYAVMVIFNKKALDIKGLENSMLQLLFSFITVAVFVCLKQGFVIKTNISSLPFILILGLCNTGIGCYLYFSSIGKLPIQTVAILGYIEPLSAVIFSVIFLKEVMTFTQAIGALLIIGGAVLGECIFNKSNYRCKRRL</sequence>
<dbReference type="InterPro" id="IPR037185">
    <property type="entry name" value="EmrE-like"/>
</dbReference>
<dbReference type="RefSeq" id="WP_102365406.1">
    <property type="nucleotide sequence ID" value="NZ_CP020991.1"/>
</dbReference>
<keyword evidence="2" id="KW-1133">Transmembrane helix</keyword>
<evidence type="ECO:0000313" key="4">
    <source>
        <dbReference type="EMBL" id="AUO19183.1"/>
    </source>
</evidence>
<feature type="transmembrane region" description="Helical" evidence="2">
    <location>
        <begin position="88"/>
        <end position="112"/>
    </location>
</feature>
<gene>
    <name evidence="4" type="ORF">B9O19_01014</name>
</gene>
<evidence type="ECO:0000259" key="3">
    <source>
        <dbReference type="Pfam" id="PF00892"/>
    </source>
</evidence>
<dbReference type="Pfam" id="PF00892">
    <property type="entry name" value="EamA"/>
    <property type="match status" value="2"/>
</dbReference>
<dbReference type="KEGG" id="mpec:B9O19_01014"/>
<dbReference type="Proteomes" id="UP000235589">
    <property type="component" value="Chromosome"/>
</dbReference>
<name>A0A2K9P1P1_9FIRM</name>
<dbReference type="SUPFAM" id="SSF103481">
    <property type="entry name" value="Multidrug resistance efflux transporter EmrE"/>
    <property type="match status" value="2"/>
</dbReference>
<keyword evidence="2" id="KW-0472">Membrane</keyword>
<feature type="transmembrane region" description="Helical" evidence="2">
    <location>
        <begin position="64"/>
        <end position="82"/>
    </location>
</feature>
<evidence type="ECO:0000313" key="5">
    <source>
        <dbReference type="Proteomes" id="UP000235589"/>
    </source>
</evidence>
<evidence type="ECO:0000256" key="1">
    <source>
        <dbReference type="ARBA" id="ARBA00007362"/>
    </source>
</evidence>
<dbReference type="OrthoDB" id="9814238at2"/>
<dbReference type="EMBL" id="CP020991">
    <property type="protein sequence ID" value="AUO19183.1"/>
    <property type="molecule type" value="Genomic_DNA"/>
</dbReference>
<reference evidence="4 5" key="1">
    <citation type="submission" date="2017-04" db="EMBL/GenBank/DDBJ databases">
        <title>Monoglobus pectinilyticus 14 draft genome.</title>
        <authorList>
            <person name="Kim C."/>
            <person name="Rosendale D.I."/>
            <person name="Kelly W.J."/>
            <person name="Tannock G.W."/>
            <person name="Patchett M.L."/>
            <person name="Jordens J.Z."/>
        </authorList>
    </citation>
    <scope>NUCLEOTIDE SEQUENCE [LARGE SCALE GENOMIC DNA]</scope>
    <source>
        <strain evidence="4 5">14</strain>
    </source>
</reference>
<evidence type="ECO:0000256" key="2">
    <source>
        <dbReference type="SAM" id="Phobius"/>
    </source>
</evidence>
<dbReference type="PANTHER" id="PTHR22911">
    <property type="entry name" value="ACYL-MALONYL CONDENSING ENZYME-RELATED"/>
    <property type="match status" value="1"/>
</dbReference>
<dbReference type="GeneID" id="98062427"/>
<comment type="similarity">
    <text evidence="1">Belongs to the EamA transporter family.</text>
</comment>
<feature type="transmembrane region" description="Helical" evidence="2">
    <location>
        <begin position="238"/>
        <end position="256"/>
    </location>
</feature>
<organism evidence="4 5">
    <name type="scientific">Monoglobus pectinilyticus</name>
    <dbReference type="NCBI Taxonomy" id="1981510"/>
    <lineage>
        <taxon>Bacteria</taxon>
        <taxon>Bacillati</taxon>
        <taxon>Bacillota</taxon>
        <taxon>Clostridia</taxon>
        <taxon>Monoglobales</taxon>
        <taxon>Monoglobaceae</taxon>
        <taxon>Monoglobus</taxon>
    </lineage>
</organism>
<feature type="transmembrane region" description="Helical" evidence="2">
    <location>
        <begin position="204"/>
        <end position="226"/>
    </location>
</feature>
<proteinExistence type="inferred from homology"/>
<feature type="transmembrane region" description="Helical" evidence="2">
    <location>
        <begin position="32"/>
        <end position="52"/>
    </location>
</feature>
<accession>A0A2K9P1P1</accession>
<feature type="domain" description="EamA" evidence="3">
    <location>
        <begin position="9"/>
        <end position="135"/>
    </location>
</feature>